<comment type="similarity">
    <text evidence="2 12">Belongs to the cytochrome P450 family.</text>
</comment>
<evidence type="ECO:0000256" key="6">
    <source>
        <dbReference type="ARBA" id="ARBA00022989"/>
    </source>
</evidence>
<keyword evidence="14" id="KW-1185">Reference proteome</keyword>
<evidence type="ECO:0000256" key="3">
    <source>
        <dbReference type="ARBA" id="ARBA00022617"/>
    </source>
</evidence>
<dbReference type="GO" id="GO:0016705">
    <property type="term" value="F:oxidoreductase activity, acting on paired donors, with incorporation or reduction of molecular oxygen"/>
    <property type="evidence" value="ECO:0007669"/>
    <property type="project" value="InterPro"/>
</dbReference>
<dbReference type="FunFam" id="1.10.630.10:FF:000044">
    <property type="entry name" value="Cytochrome P450"/>
    <property type="match status" value="1"/>
</dbReference>
<evidence type="ECO:0000256" key="5">
    <source>
        <dbReference type="ARBA" id="ARBA00022723"/>
    </source>
</evidence>
<keyword evidence="4" id="KW-0812">Transmembrane</keyword>
<keyword evidence="5 11" id="KW-0479">Metal-binding</keyword>
<dbReference type="PANTHER" id="PTHR24296">
    <property type="entry name" value="CYTOCHROME P450"/>
    <property type="match status" value="1"/>
</dbReference>
<dbReference type="GO" id="GO:0016020">
    <property type="term" value="C:membrane"/>
    <property type="evidence" value="ECO:0007669"/>
    <property type="project" value="UniProtKB-SubCell"/>
</dbReference>
<dbReference type="PROSITE" id="PS00086">
    <property type="entry name" value="CYTOCHROME_P450"/>
    <property type="match status" value="1"/>
</dbReference>
<keyword evidence="9 12" id="KW-0503">Monooxygenase</keyword>
<evidence type="ECO:0000256" key="7">
    <source>
        <dbReference type="ARBA" id="ARBA00023002"/>
    </source>
</evidence>
<evidence type="ECO:0000313" key="13">
    <source>
        <dbReference type="EMBL" id="EFJ10273.1"/>
    </source>
</evidence>
<dbReference type="GO" id="GO:0004497">
    <property type="term" value="F:monooxygenase activity"/>
    <property type="evidence" value="ECO:0007669"/>
    <property type="project" value="UniProtKB-KW"/>
</dbReference>
<dbReference type="GO" id="GO:0006629">
    <property type="term" value="P:lipid metabolic process"/>
    <property type="evidence" value="ECO:0007669"/>
    <property type="project" value="UniProtKB-ARBA"/>
</dbReference>
<sequence>MIAAYLVCHFLRYHNAKGPLVWPIVGMIPQLSRNFKQGYDWVTGILVQTGGTFTFIVPWIPSLNVVVTSDPQNVEYILKTNFANFPKGKILRAGFHDLLGSGIFNSDHNTWLLQRKLASLEFYTKSFRDLTARSVQRLVHRRLLPILRHAAATSATIDLQDVMLRFTFDNICILAFGADPGCLCAGLPRVPFARAFDVATTLTLLRFTVPEFSWKLDRLLGIRRERKLRECLKTIEAFAADVIAKRKAEMADDRPSRRSDLLSCFLSSTDPATGKPSYSDKFLRDVAINFILAGRDTSSVALSWFFWLLQSNPRVEAAILDELRTVVRGSGRGCVRASDPEFSVEELRSMQYLHAALSESLRLYPSVPIDNKEVAEDDTLPDGTRVKKGRRVLYSIYSMGRMESIWGPDCLDFRPERWIKNGFFVPESPFKYTAFNAGPRLCLGKDVAYLQMKAIAASILSRFSVRVVDGHVAKQKLSLTLFMRNGLPVTLHHRPLFDDGDRHSP</sequence>
<dbReference type="Gramene" id="EFJ10273">
    <property type="protein sequence ID" value="EFJ10273"/>
    <property type="gene ID" value="SELMODRAFT_128482"/>
</dbReference>
<keyword evidence="10" id="KW-0472">Membrane</keyword>
<dbReference type="GO" id="GO:0005506">
    <property type="term" value="F:iron ion binding"/>
    <property type="evidence" value="ECO:0007669"/>
    <property type="project" value="InterPro"/>
</dbReference>
<accession>D8SZF6</accession>
<dbReference type="EMBL" id="GL377655">
    <property type="protein sequence ID" value="EFJ10273.1"/>
    <property type="molecule type" value="Genomic_DNA"/>
</dbReference>
<evidence type="ECO:0000313" key="14">
    <source>
        <dbReference type="Proteomes" id="UP000001514"/>
    </source>
</evidence>
<dbReference type="SUPFAM" id="SSF48264">
    <property type="entry name" value="Cytochrome P450"/>
    <property type="match status" value="1"/>
</dbReference>
<dbReference type="eggNOG" id="KOG0157">
    <property type="taxonomic scope" value="Eukaryota"/>
</dbReference>
<dbReference type="KEGG" id="smo:SELMODRAFT_128482"/>
<dbReference type="PRINTS" id="PR00385">
    <property type="entry name" value="P450"/>
</dbReference>
<dbReference type="Gene3D" id="1.10.630.10">
    <property type="entry name" value="Cytochrome P450"/>
    <property type="match status" value="1"/>
</dbReference>
<dbReference type="InterPro" id="IPR001128">
    <property type="entry name" value="Cyt_P450"/>
</dbReference>
<evidence type="ECO:0000256" key="4">
    <source>
        <dbReference type="ARBA" id="ARBA00022692"/>
    </source>
</evidence>
<dbReference type="InterPro" id="IPR002401">
    <property type="entry name" value="Cyt_P450_E_grp-I"/>
</dbReference>
<protein>
    <submittedName>
        <fullName evidence="13">Uncharacterized protein</fullName>
    </submittedName>
</protein>
<dbReference type="Pfam" id="PF00067">
    <property type="entry name" value="p450"/>
    <property type="match status" value="1"/>
</dbReference>
<dbReference type="STRING" id="88036.D8SZF6"/>
<comment type="cofactor">
    <cofactor evidence="11">
        <name>heme</name>
        <dbReference type="ChEBI" id="CHEBI:30413"/>
    </cofactor>
</comment>
<reference evidence="13 14" key="1">
    <citation type="journal article" date="2011" name="Science">
        <title>The Selaginella genome identifies genetic changes associated with the evolution of vascular plants.</title>
        <authorList>
            <person name="Banks J.A."/>
            <person name="Nishiyama T."/>
            <person name="Hasebe M."/>
            <person name="Bowman J.L."/>
            <person name="Gribskov M."/>
            <person name="dePamphilis C."/>
            <person name="Albert V.A."/>
            <person name="Aono N."/>
            <person name="Aoyama T."/>
            <person name="Ambrose B.A."/>
            <person name="Ashton N.W."/>
            <person name="Axtell M.J."/>
            <person name="Barker E."/>
            <person name="Barker M.S."/>
            <person name="Bennetzen J.L."/>
            <person name="Bonawitz N.D."/>
            <person name="Chapple C."/>
            <person name="Cheng C."/>
            <person name="Correa L.G."/>
            <person name="Dacre M."/>
            <person name="DeBarry J."/>
            <person name="Dreyer I."/>
            <person name="Elias M."/>
            <person name="Engstrom E.M."/>
            <person name="Estelle M."/>
            <person name="Feng L."/>
            <person name="Finet C."/>
            <person name="Floyd S.K."/>
            <person name="Frommer W.B."/>
            <person name="Fujita T."/>
            <person name="Gramzow L."/>
            <person name="Gutensohn M."/>
            <person name="Harholt J."/>
            <person name="Hattori M."/>
            <person name="Heyl A."/>
            <person name="Hirai T."/>
            <person name="Hiwatashi Y."/>
            <person name="Ishikawa M."/>
            <person name="Iwata M."/>
            <person name="Karol K.G."/>
            <person name="Koehler B."/>
            <person name="Kolukisaoglu U."/>
            <person name="Kubo M."/>
            <person name="Kurata T."/>
            <person name="Lalonde S."/>
            <person name="Li K."/>
            <person name="Li Y."/>
            <person name="Litt A."/>
            <person name="Lyons E."/>
            <person name="Manning G."/>
            <person name="Maruyama T."/>
            <person name="Michael T.P."/>
            <person name="Mikami K."/>
            <person name="Miyazaki S."/>
            <person name="Morinaga S."/>
            <person name="Murata T."/>
            <person name="Mueller-Roeber B."/>
            <person name="Nelson D.R."/>
            <person name="Obara M."/>
            <person name="Oguri Y."/>
            <person name="Olmstead R.G."/>
            <person name="Onodera N."/>
            <person name="Petersen B.L."/>
            <person name="Pils B."/>
            <person name="Prigge M."/>
            <person name="Rensing S.A."/>
            <person name="Riano-Pachon D.M."/>
            <person name="Roberts A.W."/>
            <person name="Sato Y."/>
            <person name="Scheller H.V."/>
            <person name="Schulz B."/>
            <person name="Schulz C."/>
            <person name="Shakirov E.V."/>
            <person name="Shibagaki N."/>
            <person name="Shinohara N."/>
            <person name="Shippen D.E."/>
            <person name="Soerensen I."/>
            <person name="Sotooka R."/>
            <person name="Sugimoto N."/>
            <person name="Sugita M."/>
            <person name="Sumikawa N."/>
            <person name="Tanurdzic M."/>
            <person name="Theissen G."/>
            <person name="Ulvskov P."/>
            <person name="Wakazuki S."/>
            <person name="Weng J.K."/>
            <person name="Willats W.W."/>
            <person name="Wipf D."/>
            <person name="Wolf P.G."/>
            <person name="Yang L."/>
            <person name="Zimmer A.D."/>
            <person name="Zhu Q."/>
            <person name="Mitros T."/>
            <person name="Hellsten U."/>
            <person name="Loque D."/>
            <person name="Otillar R."/>
            <person name="Salamov A."/>
            <person name="Schmutz J."/>
            <person name="Shapiro H."/>
            <person name="Lindquist E."/>
            <person name="Lucas S."/>
            <person name="Rokhsar D."/>
            <person name="Grigoriev I.V."/>
        </authorList>
    </citation>
    <scope>NUCLEOTIDE SEQUENCE [LARGE SCALE GENOMIC DNA]</scope>
</reference>
<dbReference type="HOGENOM" id="CLU_001570_27_2_1"/>
<dbReference type="FunCoup" id="D8SZF6">
    <property type="interactions" value="175"/>
</dbReference>
<evidence type="ECO:0000256" key="1">
    <source>
        <dbReference type="ARBA" id="ARBA00004167"/>
    </source>
</evidence>
<keyword evidence="7 12" id="KW-0560">Oxidoreductase</keyword>
<gene>
    <name evidence="13" type="ORF">SELMODRAFT_128482</name>
</gene>
<evidence type="ECO:0000256" key="10">
    <source>
        <dbReference type="ARBA" id="ARBA00023136"/>
    </source>
</evidence>
<dbReference type="PRINTS" id="PR00463">
    <property type="entry name" value="EP450I"/>
</dbReference>
<feature type="binding site" description="axial binding residue" evidence="11">
    <location>
        <position position="442"/>
    </location>
    <ligand>
        <name>heme</name>
        <dbReference type="ChEBI" id="CHEBI:30413"/>
    </ligand>
    <ligandPart>
        <name>Fe</name>
        <dbReference type="ChEBI" id="CHEBI:18248"/>
    </ligandPart>
</feature>
<dbReference type="OMA" id="VFIAIHY"/>
<evidence type="ECO:0000256" key="12">
    <source>
        <dbReference type="RuleBase" id="RU000461"/>
    </source>
</evidence>
<dbReference type="Proteomes" id="UP000001514">
    <property type="component" value="Unassembled WGS sequence"/>
</dbReference>
<keyword evidence="8 11" id="KW-0408">Iron</keyword>
<evidence type="ECO:0000256" key="2">
    <source>
        <dbReference type="ARBA" id="ARBA00010617"/>
    </source>
</evidence>
<organism evidence="14">
    <name type="scientific">Selaginella moellendorffii</name>
    <name type="common">Spikemoss</name>
    <dbReference type="NCBI Taxonomy" id="88036"/>
    <lineage>
        <taxon>Eukaryota</taxon>
        <taxon>Viridiplantae</taxon>
        <taxon>Streptophyta</taxon>
        <taxon>Embryophyta</taxon>
        <taxon>Tracheophyta</taxon>
        <taxon>Lycopodiopsida</taxon>
        <taxon>Selaginellales</taxon>
        <taxon>Selaginellaceae</taxon>
        <taxon>Selaginella</taxon>
    </lineage>
</organism>
<dbReference type="InterPro" id="IPR036396">
    <property type="entry name" value="Cyt_P450_sf"/>
</dbReference>
<dbReference type="CDD" id="cd11064">
    <property type="entry name" value="CYP86A"/>
    <property type="match status" value="1"/>
</dbReference>
<keyword evidence="3 11" id="KW-0349">Heme</keyword>
<keyword evidence="6" id="KW-1133">Transmembrane helix</keyword>
<dbReference type="InterPro" id="IPR017972">
    <property type="entry name" value="Cyt_P450_CS"/>
</dbReference>
<dbReference type="InParanoid" id="D8SZF6"/>
<evidence type="ECO:0000256" key="8">
    <source>
        <dbReference type="ARBA" id="ARBA00023004"/>
    </source>
</evidence>
<dbReference type="AlphaFoldDB" id="D8SZF6"/>
<dbReference type="GO" id="GO:0020037">
    <property type="term" value="F:heme binding"/>
    <property type="evidence" value="ECO:0007669"/>
    <property type="project" value="InterPro"/>
</dbReference>
<proteinExistence type="inferred from homology"/>
<evidence type="ECO:0000256" key="11">
    <source>
        <dbReference type="PIRSR" id="PIRSR602401-1"/>
    </source>
</evidence>
<evidence type="ECO:0000256" key="9">
    <source>
        <dbReference type="ARBA" id="ARBA00023033"/>
    </source>
</evidence>
<comment type="subcellular location">
    <subcellularLocation>
        <location evidence="1">Membrane</location>
        <topology evidence="1">Single-pass membrane protein</topology>
    </subcellularLocation>
</comment>
<name>D8SZF6_SELML</name>